<name>W7BCP1_9LIST</name>
<proteinExistence type="predicted"/>
<dbReference type="AlphaFoldDB" id="W7BCP1"/>
<gene>
    <name evidence="1" type="ORF">MAQA_11906</name>
</gene>
<dbReference type="EMBL" id="AOCG01000012">
    <property type="protein sequence ID" value="EUJ17708.1"/>
    <property type="molecule type" value="Genomic_DNA"/>
</dbReference>
<dbReference type="Proteomes" id="UP000019246">
    <property type="component" value="Unassembled WGS sequence"/>
</dbReference>
<sequence length="265" mass="30555">MKMTSLVMKTKLEERLEKRGRTFSFDHEKDRLSVREAGKTITLSLPQVIARFEEEGEEAIRKVLYYVNEGLHASLSKPNLSDSLDKVYPVIRSRSFPKESKSGEKFLVREHTAETSIYFVIDEEKAYHFITEKMLQDSGVSASKLIEKAFEHLENLPVSYRRDRVSENDFYFVRINDGYDASRILNARFLSEMREKLTGEMVVAIPHADVLIVADIRNETGFDVMAHMAMQFFAEGVVPITTLPFVYNDGKLEPIFIMAKNRPKE</sequence>
<comment type="caution">
    <text evidence="1">The sequence shown here is derived from an EMBL/GenBank/DDBJ whole genome shotgun (WGS) entry which is preliminary data.</text>
</comment>
<keyword evidence="2" id="KW-1185">Reference proteome</keyword>
<dbReference type="STRING" id="1265818.MAQA_11906"/>
<organism evidence="1 2">
    <name type="scientific">Listeria aquatica FSL S10-1188</name>
    <dbReference type="NCBI Taxonomy" id="1265818"/>
    <lineage>
        <taxon>Bacteria</taxon>
        <taxon>Bacillati</taxon>
        <taxon>Bacillota</taxon>
        <taxon>Bacilli</taxon>
        <taxon>Bacillales</taxon>
        <taxon>Listeriaceae</taxon>
        <taxon>Listeria</taxon>
    </lineage>
</organism>
<dbReference type="Pfam" id="PF07285">
    <property type="entry name" value="DUF1444"/>
    <property type="match status" value="1"/>
</dbReference>
<protein>
    <submittedName>
        <fullName evidence="1">Uncharacterized protein</fullName>
    </submittedName>
</protein>
<reference evidence="1 2" key="1">
    <citation type="journal article" date="2014" name="Int. J. Syst. Evol. Microbiol.">
        <title>Listeria floridensis sp. nov., Listeria aquatica sp. nov., Listeria cornellensis sp. nov., Listeria riparia sp. nov. and Listeria grandensis sp. nov., from agricultural and natural environments.</title>
        <authorList>
            <person name="den Bakker H.C."/>
            <person name="Warchocki S."/>
            <person name="Wright E.M."/>
            <person name="Allred A.F."/>
            <person name="Ahlstrom C."/>
            <person name="Manuel C.S."/>
            <person name="Stasiewicz M.J."/>
            <person name="Burrell A."/>
            <person name="Roof S."/>
            <person name="Strawn L."/>
            <person name="Fortes E.D."/>
            <person name="Nightingale K.K."/>
            <person name="Kephart D."/>
            <person name="Wiedmann M."/>
        </authorList>
    </citation>
    <scope>NUCLEOTIDE SEQUENCE [LARGE SCALE GENOMIC DNA]</scope>
    <source>
        <strain evidence="1 2">FSL S10-1188</strain>
    </source>
</reference>
<dbReference type="PATRIC" id="fig|1265818.5.peg.2393"/>
<accession>W7BCP1</accession>
<evidence type="ECO:0000313" key="2">
    <source>
        <dbReference type="Proteomes" id="UP000019246"/>
    </source>
</evidence>
<dbReference type="InterPro" id="IPR010838">
    <property type="entry name" value="DUF1444"/>
</dbReference>
<dbReference type="NCBIfam" id="NF010189">
    <property type="entry name" value="PRK13668.1"/>
    <property type="match status" value="1"/>
</dbReference>
<evidence type="ECO:0000313" key="1">
    <source>
        <dbReference type="EMBL" id="EUJ17708.1"/>
    </source>
</evidence>